<evidence type="ECO:0000256" key="1">
    <source>
        <dbReference type="SAM" id="MobiDB-lite"/>
    </source>
</evidence>
<dbReference type="InParanoid" id="F8PII0"/>
<evidence type="ECO:0000259" key="2">
    <source>
        <dbReference type="Pfam" id="PF24016"/>
    </source>
</evidence>
<feature type="non-terminal residue" evidence="3">
    <location>
        <position position="206"/>
    </location>
</feature>
<dbReference type="Pfam" id="PF24016">
    <property type="entry name" value="DUF7330"/>
    <property type="match status" value="1"/>
</dbReference>
<dbReference type="AlphaFoldDB" id="F8PII0"/>
<protein>
    <recommendedName>
        <fullName evidence="2">DUF7330 domain-containing protein</fullName>
    </recommendedName>
</protein>
<feature type="domain" description="DUF7330" evidence="2">
    <location>
        <begin position="132"/>
        <end position="205"/>
    </location>
</feature>
<feature type="compositionally biased region" description="Low complexity" evidence="1">
    <location>
        <begin position="99"/>
        <end position="119"/>
    </location>
</feature>
<reference evidence="4" key="1">
    <citation type="journal article" date="2011" name="Science">
        <title>The plant cell wall-decomposing machinery underlies the functional diversity of forest fungi.</title>
        <authorList>
            <person name="Eastwood D.C."/>
            <person name="Floudas D."/>
            <person name="Binder M."/>
            <person name="Majcherczyk A."/>
            <person name="Schneider P."/>
            <person name="Aerts A."/>
            <person name="Asiegbu F.O."/>
            <person name="Baker S.E."/>
            <person name="Barry K."/>
            <person name="Bendiksby M."/>
            <person name="Blumentritt M."/>
            <person name="Coutinho P.M."/>
            <person name="Cullen D."/>
            <person name="de Vries R.P."/>
            <person name="Gathman A."/>
            <person name="Goodell B."/>
            <person name="Henrissat B."/>
            <person name="Ihrmark K."/>
            <person name="Kauserud H."/>
            <person name="Kohler A."/>
            <person name="LaButti K."/>
            <person name="Lapidus A."/>
            <person name="Lavin J.L."/>
            <person name="Lee Y.-H."/>
            <person name="Lindquist E."/>
            <person name="Lilly W."/>
            <person name="Lucas S."/>
            <person name="Morin E."/>
            <person name="Murat C."/>
            <person name="Oguiza J.A."/>
            <person name="Park J."/>
            <person name="Pisabarro A.G."/>
            <person name="Riley R."/>
            <person name="Rosling A."/>
            <person name="Salamov A."/>
            <person name="Schmidt O."/>
            <person name="Schmutz J."/>
            <person name="Skrede I."/>
            <person name="Stenlid J."/>
            <person name="Wiebenga A."/>
            <person name="Xie X."/>
            <person name="Kuees U."/>
            <person name="Hibbett D.S."/>
            <person name="Hoffmeister D."/>
            <person name="Hoegberg N."/>
            <person name="Martin F."/>
            <person name="Grigoriev I.V."/>
            <person name="Watkinson S.C."/>
        </authorList>
    </citation>
    <scope>NUCLEOTIDE SEQUENCE [LARGE SCALE GENOMIC DNA]</scope>
    <source>
        <strain evidence="4">strain S7.3</strain>
    </source>
</reference>
<evidence type="ECO:0000313" key="3">
    <source>
        <dbReference type="EMBL" id="EGO03351.1"/>
    </source>
</evidence>
<keyword evidence="4" id="KW-1185">Reference proteome</keyword>
<evidence type="ECO:0000313" key="4">
    <source>
        <dbReference type="Proteomes" id="UP000008063"/>
    </source>
</evidence>
<accession>F8PII0</accession>
<feature type="region of interest" description="Disordered" evidence="1">
    <location>
        <begin position="1"/>
        <end position="133"/>
    </location>
</feature>
<proteinExistence type="predicted"/>
<sequence>MMILPEDVNSDEQGTNSGQGSGSFNHVNPPPRLNRYRSRVEEDTDDVETDPPHQYRSPVEVDTTDAERVPRRPNQHRSPVEDTADAEMDPPPTYSETVSNTGSSTTSTGTSTSNSSSTTLDDERPLRSTPTNFLSRYGANSSISGCFTIDPSMTLRASAQSPLNPGQLSSNRKNLSFATQNGSISAEIWLLGPRANSNTQPKQATL</sequence>
<organism evidence="4">
    <name type="scientific">Serpula lacrymans var. lacrymans (strain S7.3)</name>
    <name type="common">Dry rot fungus</name>
    <dbReference type="NCBI Taxonomy" id="936435"/>
    <lineage>
        <taxon>Eukaryota</taxon>
        <taxon>Fungi</taxon>
        <taxon>Dikarya</taxon>
        <taxon>Basidiomycota</taxon>
        <taxon>Agaricomycotina</taxon>
        <taxon>Agaricomycetes</taxon>
        <taxon>Agaricomycetidae</taxon>
        <taxon>Boletales</taxon>
        <taxon>Coniophorineae</taxon>
        <taxon>Serpulaceae</taxon>
        <taxon>Serpula</taxon>
    </lineage>
</organism>
<gene>
    <name evidence="3" type="ORF">SERLA73DRAFT_129631</name>
</gene>
<dbReference type="InterPro" id="IPR055754">
    <property type="entry name" value="DUF7330"/>
</dbReference>
<feature type="compositionally biased region" description="Polar residues" evidence="1">
    <location>
        <begin position="11"/>
        <end position="26"/>
    </location>
</feature>
<dbReference type="EMBL" id="GL945475">
    <property type="protein sequence ID" value="EGO03351.1"/>
    <property type="molecule type" value="Genomic_DNA"/>
</dbReference>
<dbReference type="HOGENOM" id="CLU_1334742_0_0_1"/>
<name>F8PII0_SERL3</name>
<dbReference type="Proteomes" id="UP000008063">
    <property type="component" value="Unassembled WGS sequence"/>
</dbReference>